<accession>A0A2S9D1K2</accession>
<dbReference type="RefSeq" id="WP_105681333.1">
    <property type="nucleotide sequence ID" value="NZ_JBBGZD010000001.1"/>
</dbReference>
<evidence type="ECO:0000256" key="1">
    <source>
        <dbReference type="SAM" id="Phobius"/>
    </source>
</evidence>
<name>A0A2S9D1K2_CHRCI</name>
<evidence type="ECO:0000313" key="2">
    <source>
        <dbReference type="EMBL" id="PRB86637.1"/>
    </source>
</evidence>
<dbReference type="OrthoDB" id="1254750at2"/>
<evidence type="ECO:0000313" key="5">
    <source>
        <dbReference type="Proteomes" id="UP000238534"/>
    </source>
</evidence>
<keyword evidence="1" id="KW-0812">Transmembrane</keyword>
<keyword evidence="1" id="KW-1133">Transmembrane helix</keyword>
<dbReference type="AlphaFoldDB" id="A0A2S9D1K2"/>
<keyword evidence="1" id="KW-0472">Membrane</keyword>
<organism evidence="2 5">
    <name type="scientific">Chryseobacterium culicis</name>
    <dbReference type="NCBI Taxonomy" id="680127"/>
    <lineage>
        <taxon>Bacteria</taxon>
        <taxon>Pseudomonadati</taxon>
        <taxon>Bacteroidota</taxon>
        <taxon>Flavobacteriia</taxon>
        <taxon>Flavobacteriales</taxon>
        <taxon>Weeksellaceae</taxon>
        <taxon>Chryseobacterium group</taxon>
        <taxon>Chryseobacterium</taxon>
    </lineage>
</organism>
<gene>
    <name evidence="2" type="ORF">CQ022_10395</name>
    <name evidence="3" type="ORF">CQ033_04065</name>
</gene>
<feature type="transmembrane region" description="Helical" evidence="1">
    <location>
        <begin position="7"/>
        <end position="28"/>
    </location>
</feature>
<dbReference type="EMBL" id="PCPP01000001">
    <property type="protein sequence ID" value="PRB86637.1"/>
    <property type="molecule type" value="Genomic_DNA"/>
</dbReference>
<proteinExistence type="predicted"/>
<comment type="caution">
    <text evidence="2">The sequence shown here is derived from an EMBL/GenBank/DDBJ whole genome shotgun (WGS) entry which is preliminary data.</text>
</comment>
<dbReference type="Proteomes" id="UP000238534">
    <property type="component" value="Unassembled WGS sequence"/>
</dbReference>
<sequence length="186" mass="21552">MIKRIGKISLIIILGFLVFITGKFLLVWKSVEIDHSLSQKPLFKAFNQQKQATLWSQKGEDNKTNDFKITSDSTSFEYYSCYINRNPTLNIIFSVGDGFSGGGYQIDIIQNRYKVSPYSYTDNIKPFDFLNTEEYYKVLDSKLILNKESYQKGDSIFGYTELKVQRRYGPEKYIVEGKGYFKGIVN</sequence>
<evidence type="ECO:0000313" key="4">
    <source>
        <dbReference type="Proteomes" id="UP000238325"/>
    </source>
</evidence>
<protein>
    <submittedName>
        <fullName evidence="2">Uncharacterized protein</fullName>
    </submittedName>
</protein>
<reference evidence="4 5" key="1">
    <citation type="submission" date="2017-09" db="EMBL/GenBank/DDBJ databases">
        <title>Genomic, metabolic, and phenotypic characteristics of bacterial isolates from the natural microbiome of the model nematode Caenorhabditis elegans.</title>
        <authorList>
            <person name="Zimmermann J."/>
            <person name="Obeng N."/>
            <person name="Yang W."/>
            <person name="Obeng O."/>
            <person name="Kissoyan K."/>
            <person name="Pees B."/>
            <person name="Dirksen P."/>
            <person name="Hoppner M."/>
            <person name="Franke A."/>
            <person name="Rosenstiel P."/>
            <person name="Leippe M."/>
            <person name="Dierking K."/>
            <person name="Kaleta C."/>
            <person name="Schulenburg H."/>
        </authorList>
    </citation>
    <scope>NUCLEOTIDE SEQUENCE [LARGE SCALE GENOMIC DNA]</scope>
    <source>
        <strain evidence="2 5">MYb25</strain>
        <strain evidence="3 4">MYb44</strain>
    </source>
</reference>
<keyword evidence="4" id="KW-1185">Reference proteome</keyword>
<dbReference type="Proteomes" id="UP000238325">
    <property type="component" value="Unassembled WGS sequence"/>
</dbReference>
<evidence type="ECO:0000313" key="3">
    <source>
        <dbReference type="EMBL" id="PRB92390.1"/>
    </source>
</evidence>
<dbReference type="EMBL" id="PCPH01000001">
    <property type="protein sequence ID" value="PRB92390.1"/>
    <property type="molecule type" value="Genomic_DNA"/>
</dbReference>